<keyword evidence="3" id="KW-0378">Hydrolase</keyword>
<name>A0AAW1L378_SAPOF</name>
<keyword evidence="4" id="KW-0325">Glycoprotein</keyword>
<sequence>QYPSFQAIYQFGDSISDTGNDVHLGTICARPPYGETTFKRPTGRCSNGLIMVDYFAMAFKIPFLNPFMDTSADFSHGANFAVAAASAITASNISLIYQVGWFKSLLPKICTSQADCKQKLRNSLFVVGEIGGNDYNGPSFARGVSAQSLLGVVPLVIDAIGLGVQELISVGATRMVVPGNLPVGCMTFYLAGYKSSDPKAYDQFGCLKDWNDLATYHNNLLQAKLKTIQQQHPDVKIAYGDYFNNFITILRNPPAYDGILKACCGAANTEYNFDKLHFCGTPGVSSCPDPNARLIWDGGHLTQRGNQVMADLLMKQFLPLLN</sequence>
<evidence type="ECO:0000313" key="5">
    <source>
        <dbReference type="EMBL" id="KAK9726724.1"/>
    </source>
</evidence>
<dbReference type="SUPFAM" id="SSF52266">
    <property type="entry name" value="SGNH hydrolase"/>
    <property type="match status" value="1"/>
</dbReference>
<dbReference type="CDD" id="cd01837">
    <property type="entry name" value="SGNH_plant_lipase_like"/>
    <property type="match status" value="1"/>
</dbReference>
<dbReference type="Proteomes" id="UP001443914">
    <property type="component" value="Unassembled WGS sequence"/>
</dbReference>
<accession>A0AAW1L378</accession>
<reference evidence="5" key="1">
    <citation type="submission" date="2024-03" db="EMBL/GenBank/DDBJ databases">
        <title>WGS assembly of Saponaria officinalis var. Norfolk2.</title>
        <authorList>
            <person name="Jenkins J."/>
            <person name="Shu S."/>
            <person name="Grimwood J."/>
            <person name="Barry K."/>
            <person name="Goodstein D."/>
            <person name="Schmutz J."/>
            <person name="Leebens-Mack J."/>
            <person name="Osbourn A."/>
        </authorList>
    </citation>
    <scope>NUCLEOTIDE SEQUENCE [LARGE SCALE GENOMIC DNA]</scope>
    <source>
        <strain evidence="5">JIC</strain>
    </source>
</reference>
<dbReference type="EMBL" id="JBDFQZ010000005">
    <property type="protein sequence ID" value="KAK9726724.1"/>
    <property type="molecule type" value="Genomic_DNA"/>
</dbReference>
<evidence type="ECO:0000256" key="1">
    <source>
        <dbReference type="ARBA" id="ARBA00008668"/>
    </source>
</evidence>
<evidence type="ECO:0000256" key="4">
    <source>
        <dbReference type="ARBA" id="ARBA00023180"/>
    </source>
</evidence>
<protein>
    <recommendedName>
        <fullName evidence="7">Sinapine esterase</fullName>
    </recommendedName>
</protein>
<dbReference type="Pfam" id="PF00657">
    <property type="entry name" value="Lipase_GDSL"/>
    <property type="match status" value="1"/>
</dbReference>
<dbReference type="AlphaFoldDB" id="A0AAW1L378"/>
<dbReference type="PANTHER" id="PTHR22835:SF517">
    <property type="entry name" value="GDSL-LIKE LIPASE_ACYLHYDROLASE FAMILY PROTEIN, EXPRESSED"/>
    <property type="match status" value="1"/>
</dbReference>
<dbReference type="PANTHER" id="PTHR22835">
    <property type="entry name" value="ZINC FINGER FYVE DOMAIN CONTAINING PROTEIN"/>
    <property type="match status" value="1"/>
</dbReference>
<gene>
    <name evidence="5" type="ORF">RND81_05G233200</name>
</gene>
<keyword evidence="2" id="KW-0732">Signal</keyword>
<feature type="non-terminal residue" evidence="5">
    <location>
        <position position="1"/>
    </location>
</feature>
<evidence type="ECO:0000313" key="6">
    <source>
        <dbReference type="Proteomes" id="UP001443914"/>
    </source>
</evidence>
<comment type="caution">
    <text evidence="5">The sequence shown here is derived from an EMBL/GenBank/DDBJ whole genome shotgun (WGS) entry which is preliminary data.</text>
</comment>
<keyword evidence="6" id="KW-1185">Reference proteome</keyword>
<dbReference type="InterPro" id="IPR036514">
    <property type="entry name" value="SGNH_hydro_sf"/>
</dbReference>
<proteinExistence type="inferred from homology"/>
<evidence type="ECO:0008006" key="7">
    <source>
        <dbReference type="Google" id="ProtNLM"/>
    </source>
</evidence>
<comment type="similarity">
    <text evidence="1">Belongs to the 'GDSL' lipolytic enzyme family.</text>
</comment>
<dbReference type="InterPro" id="IPR001087">
    <property type="entry name" value="GDSL"/>
</dbReference>
<evidence type="ECO:0000256" key="3">
    <source>
        <dbReference type="ARBA" id="ARBA00022801"/>
    </source>
</evidence>
<dbReference type="GO" id="GO:0016788">
    <property type="term" value="F:hydrolase activity, acting on ester bonds"/>
    <property type="evidence" value="ECO:0007669"/>
    <property type="project" value="InterPro"/>
</dbReference>
<dbReference type="InterPro" id="IPR035669">
    <property type="entry name" value="SGNH_plant_lipase-like"/>
</dbReference>
<evidence type="ECO:0000256" key="2">
    <source>
        <dbReference type="ARBA" id="ARBA00022729"/>
    </source>
</evidence>
<dbReference type="Gene3D" id="3.40.50.1110">
    <property type="entry name" value="SGNH hydrolase"/>
    <property type="match status" value="1"/>
</dbReference>
<organism evidence="5 6">
    <name type="scientific">Saponaria officinalis</name>
    <name type="common">Common soapwort</name>
    <name type="synonym">Lychnis saponaria</name>
    <dbReference type="NCBI Taxonomy" id="3572"/>
    <lineage>
        <taxon>Eukaryota</taxon>
        <taxon>Viridiplantae</taxon>
        <taxon>Streptophyta</taxon>
        <taxon>Embryophyta</taxon>
        <taxon>Tracheophyta</taxon>
        <taxon>Spermatophyta</taxon>
        <taxon>Magnoliopsida</taxon>
        <taxon>eudicotyledons</taxon>
        <taxon>Gunneridae</taxon>
        <taxon>Pentapetalae</taxon>
        <taxon>Caryophyllales</taxon>
        <taxon>Caryophyllaceae</taxon>
        <taxon>Caryophylleae</taxon>
        <taxon>Saponaria</taxon>
    </lineage>
</organism>